<dbReference type="SUPFAM" id="SSF53474">
    <property type="entry name" value="alpha/beta-Hydrolases"/>
    <property type="match status" value="1"/>
</dbReference>
<evidence type="ECO:0000256" key="2">
    <source>
        <dbReference type="PIRNR" id="PIRNR000862"/>
    </source>
</evidence>
<feature type="active site" description="Charge relay system" evidence="3">
    <location>
        <position position="405"/>
    </location>
</feature>
<evidence type="ECO:0000313" key="6">
    <source>
        <dbReference type="EMBL" id="CAH0101930.1"/>
    </source>
</evidence>
<gene>
    <name evidence="6" type="ORF">DGAL_LOCUS4302</name>
</gene>
<dbReference type="PIRSF" id="PIRSF000862">
    <property type="entry name" value="Steryl_ester_lip"/>
    <property type="match status" value="1"/>
</dbReference>
<evidence type="ECO:0000256" key="3">
    <source>
        <dbReference type="PIRSR" id="PIRSR000862-1"/>
    </source>
</evidence>
<keyword evidence="2" id="KW-0442">Lipid degradation</keyword>
<dbReference type="Proteomes" id="UP000789390">
    <property type="component" value="Unassembled WGS sequence"/>
</dbReference>
<reference evidence="6" key="1">
    <citation type="submission" date="2021-11" db="EMBL/GenBank/DDBJ databases">
        <authorList>
            <person name="Schell T."/>
        </authorList>
    </citation>
    <scope>NUCLEOTIDE SEQUENCE</scope>
    <source>
        <strain evidence="6">M5</strain>
    </source>
</reference>
<dbReference type="AlphaFoldDB" id="A0A8J2RFN6"/>
<keyword evidence="7" id="KW-1185">Reference proteome</keyword>
<feature type="domain" description="Partial AB-hydrolase lipase" evidence="5">
    <location>
        <begin position="70"/>
        <end position="125"/>
    </location>
</feature>
<dbReference type="Gene3D" id="3.40.50.1820">
    <property type="entry name" value="alpha/beta hydrolase"/>
    <property type="match status" value="1"/>
</dbReference>
<feature type="signal peptide" evidence="4">
    <location>
        <begin position="1"/>
        <end position="25"/>
    </location>
</feature>
<dbReference type="Pfam" id="PF04083">
    <property type="entry name" value="Abhydro_lipase"/>
    <property type="match status" value="1"/>
</dbReference>
<accession>A0A8J2RFN6</accession>
<organism evidence="6 7">
    <name type="scientific">Daphnia galeata</name>
    <dbReference type="NCBI Taxonomy" id="27404"/>
    <lineage>
        <taxon>Eukaryota</taxon>
        <taxon>Metazoa</taxon>
        <taxon>Ecdysozoa</taxon>
        <taxon>Arthropoda</taxon>
        <taxon>Crustacea</taxon>
        <taxon>Branchiopoda</taxon>
        <taxon>Diplostraca</taxon>
        <taxon>Cladocera</taxon>
        <taxon>Anomopoda</taxon>
        <taxon>Daphniidae</taxon>
        <taxon>Daphnia</taxon>
    </lineage>
</organism>
<keyword evidence="2" id="KW-0443">Lipid metabolism</keyword>
<sequence>MILSRIFRFECFCYWLTLTAVLLDGYSYNKVDRHAARVLLKNWRRKAEEQRAKFFDRLPKNVESSYTPPEVIKHRGYPAEVHNVTTDDGYILELHRIPPSSNNTPKKVVLLMHGVVESSGTWLVNPSSRSLAILLADQSYDVWLGNYRGNRYSRRHITLNPKQAQFWKFSWDEIGNYDIPSIINYILKETGQSKLSYIGHSLGCGVFFIAMVKHPELNSKIDIMIALAPLSSFAHFTTPLFRILTPFSKIIQFFLRMKRTLGWLDSAGIGDLFFDLICEQTYSQARLCRNVINAVAGPNPENLEPELIPLVGSNYMHGTSVPVIAQFAQNYFAGETFQAYDYGWKGNLMRYNSFTPMKYVLKKVTAPVYVFSGGNDRIVTPLDVDWLLKELGNLKDSIRISDYNHADFLWGTDVKGRLYDQVISLLPSP</sequence>
<feature type="active site" description="Charge relay system" evidence="3">
    <location>
        <position position="376"/>
    </location>
</feature>
<protein>
    <recommendedName>
        <fullName evidence="2">Lipase</fullName>
    </recommendedName>
</protein>
<evidence type="ECO:0000256" key="1">
    <source>
        <dbReference type="ARBA" id="ARBA00010701"/>
    </source>
</evidence>
<dbReference type="InterPro" id="IPR029058">
    <property type="entry name" value="AB_hydrolase_fold"/>
</dbReference>
<dbReference type="InterPro" id="IPR025483">
    <property type="entry name" value="Lipase_euk"/>
</dbReference>
<comment type="caution">
    <text evidence="6">The sequence shown here is derived from an EMBL/GenBank/DDBJ whole genome shotgun (WGS) entry which is preliminary data.</text>
</comment>
<keyword evidence="4" id="KW-0732">Signal</keyword>
<feature type="active site" description="Nucleophile" evidence="3">
    <location>
        <position position="201"/>
    </location>
</feature>
<dbReference type="GO" id="GO:0016788">
    <property type="term" value="F:hydrolase activity, acting on ester bonds"/>
    <property type="evidence" value="ECO:0007669"/>
    <property type="project" value="InterPro"/>
</dbReference>
<dbReference type="EMBL" id="CAKKLH010000068">
    <property type="protein sequence ID" value="CAH0101930.1"/>
    <property type="molecule type" value="Genomic_DNA"/>
</dbReference>
<dbReference type="FunFam" id="3.40.50.1820:FF:000632">
    <property type="entry name" value="Protein CBR-LIPL-6"/>
    <property type="match status" value="1"/>
</dbReference>
<keyword evidence="2" id="KW-0378">Hydrolase</keyword>
<dbReference type="PANTHER" id="PTHR11005">
    <property type="entry name" value="LYSOSOMAL ACID LIPASE-RELATED"/>
    <property type="match status" value="1"/>
</dbReference>
<feature type="chain" id="PRO_5035160764" description="Lipase" evidence="4">
    <location>
        <begin position="26"/>
        <end position="429"/>
    </location>
</feature>
<evidence type="ECO:0000259" key="5">
    <source>
        <dbReference type="Pfam" id="PF04083"/>
    </source>
</evidence>
<dbReference type="InterPro" id="IPR006693">
    <property type="entry name" value="AB_hydrolase_lipase"/>
</dbReference>
<name>A0A8J2RFN6_9CRUS</name>
<evidence type="ECO:0000256" key="4">
    <source>
        <dbReference type="SAM" id="SignalP"/>
    </source>
</evidence>
<dbReference type="OrthoDB" id="6342532at2759"/>
<comment type="similarity">
    <text evidence="1 2">Belongs to the AB hydrolase superfamily. Lipase family.</text>
</comment>
<evidence type="ECO:0000313" key="7">
    <source>
        <dbReference type="Proteomes" id="UP000789390"/>
    </source>
</evidence>
<proteinExistence type="inferred from homology"/>
<dbReference type="GO" id="GO:0016042">
    <property type="term" value="P:lipid catabolic process"/>
    <property type="evidence" value="ECO:0007669"/>
    <property type="project" value="UniProtKB-KW"/>
</dbReference>